<dbReference type="Proteomes" id="UP001305779">
    <property type="component" value="Unassembled WGS sequence"/>
</dbReference>
<dbReference type="PANTHER" id="PTHR28630">
    <property type="match status" value="1"/>
</dbReference>
<dbReference type="Pfam" id="PF13911">
    <property type="entry name" value="AhpC-TSA_2"/>
    <property type="match status" value="1"/>
</dbReference>
<evidence type="ECO:0008006" key="3">
    <source>
        <dbReference type="Google" id="ProtNLM"/>
    </source>
</evidence>
<comment type="caution">
    <text evidence="1">The sequence shown here is derived from an EMBL/GenBank/DDBJ whole genome shotgun (WGS) entry which is preliminary data.</text>
</comment>
<gene>
    <name evidence="1" type="ORF">PRZ48_000443</name>
</gene>
<name>A0ABR0EZS5_ZASCE</name>
<evidence type="ECO:0000313" key="2">
    <source>
        <dbReference type="Proteomes" id="UP001305779"/>
    </source>
</evidence>
<protein>
    <recommendedName>
        <fullName evidence="3">Thioredoxin-like protein AAED1</fullName>
    </recommendedName>
</protein>
<evidence type="ECO:0000313" key="1">
    <source>
        <dbReference type="EMBL" id="KAK4506710.1"/>
    </source>
</evidence>
<organism evidence="1 2">
    <name type="scientific">Zasmidium cellare</name>
    <name type="common">Wine cellar mold</name>
    <name type="synonym">Racodium cellare</name>
    <dbReference type="NCBI Taxonomy" id="395010"/>
    <lineage>
        <taxon>Eukaryota</taxon>
        <taxon>Fungi</taxon>
        <taxon>Dikarya</taxon>
        <taxon>Ascomycota</taxon>
        <taxon>Pezizomycotina</taxon>
        <taxon>Dothideomycetes</taxon>
        <taxon>Dothideomycetidae</taxon>
        <taxon>Mycosphaerellales</taxon>
        <taxon>Mycosphaerellaceae</taxon>
        <taxon>Zasmidium</taxon>
    </lineage>
</organism>
<proteinExistence type="predicted"/>
<dbReference type="InterPro" id="IPR036249">
    <property type="entry name" value="Thioredoxin-like_sf"/>
</dbReference>
<keyword evidence="2" id="KW-1185">Reference proteome</keyword>
<dbReference type="InterPro" id="IPR032801">
    <property type="entry name" value="PXL2A/B/C"/>
</dbReference>
<dbReference type="Gene3D" id="3.40.30.10">
    <property type="entry name" value="Glutaredoxin"/>
    <property type="match status" value="1"/>
</dbReference>
<dbReference type="PANTHER" id="PTHR28630:SF3">
    <property type="entry name" value="PEROXIREDOXIN-LIKE 2C"/>
    <property type="match status" value="1"/>
</dbReference>
<reference evidence="1 2" key="1">
    <citation type="journal article" date="2023" name="G3 (Bethesda)">
        <title>A chromosome-level genome assembly of Zasmidium syzygii isolated from banana leaves.</title>
        <authorList>
            <person name="van Westerhoven A.C."/>
            <person name="Mehrabi R."/>
            <person name="Talebi R."/>
            <person name="Steentjes M.B.F."/>
            <person name="Corcolon B."/>
            <person name="Chong P.A."/>
            <person name="Kema G.H.J."/>
            <person name="Seidl M.F."/>
        </authorList>
    </citation>
    <scope>NUCLEOTIDE SEQUENCE [LARGE SCALE GENOMIC DNA]</scope>
    <source>
        <strain evidence="1 2">P124</strain>
    </source>
</reference>
<sequence length="207" mass="22751">MATNGIQETKEPIPDQKTLQEAGQLEIKDKDGNKVPFLSLFTDKPAEQRQLIILVRHFFCGSCEDYIKVLAKDLPPDVLSQHNIVLTVIGCGDSQFVESYAERTGCPYPIYCDPTQALFKKLSMVKTLAGSGKAASYHQRSFANIVATSTWNALKSGPSVLMGKAGPSDQNGGELLFQQGELKWIHIMKNTVDHTSLPDLKAVLSIQ</sequence>
<dbReference type="EMBL" id="JAXOVC010000001">
    <property type="protein sequence ID" value="KAK4506710.1"/>
    <property type="molecule type" value="Genomic_DNA"/>
</dbReference>
<dbReference type="SUPFAM" id="SSF52833">
    <property type="entry name" value="Thioredoxin-like"/>
    <property type="match status" value="1"/>
</dbReference>
<accession>A0ABR0EZS5</accession>